<keyword evidence="3" id="KW-1185">Reference proteome</keyword>
<evidence type="ECO:0000313" key="3">
    <source>
        <dbReference type="Proteomes" id="UP000091820"/>
    </source>
</evidence>
<reference evidence="2" key="2">
    <citation type="submission" date="2020-05" db="UniProtKB">
        <authorList>
            <consortium name="EnsemblMetazoa"/>
        </authorList>
    </citation>
    <scope>IDENTIFICATION</scope>
    <source>
        <strain evidence="2">IAEA</strain>
    </source>
</reference>
<evidence type="ECO:0000256" key="1">
    <source>
        <dbReference type="SAM" id="Phobius"/>
    </source>
</evidence>
<protein>
    <submittedName>
        <fullName evidence="2">Uncharacterized protein</fullName>
    </submittedName>
</protein>
<accession>A0A1A9WUB5</accession>
<organism evidence="2 3">
    <name type="scientific">Glossina brevipalpis</name>
    <dbReference type="NCBI Taxonomy" id="37001"/>
    <lineage>
        <taxon>Eukaryota</taxon>
        <taxon>Metazoa</taxon>
        <taxon>Ecdysozoa</taxon>
        <taxon>Arthropoda</taxon>
        <taxon>Hexapoda</taxon>
        <taxon>Insecta</taxon>
        <taxon>Pterygota</taxon>
        <taxon>Neoptera</taxon>
        <taxon>Endopterygota</taxon>
        <taxon>Diptera</taxon>
        <taxon>Brachycera</taxon>
        <taxon>Muscomorpha</taxon>
        <taxon>Hippoboscoidea</taxon>
        <taxon>Glossinidae</taxon>
        <taxon>Glossina</taxon>
    </lineage>
</organism>
<keyword evidence="1" id="KW-1133">Transmembrane helix</keyword>
<keyword evidence="1" id="KW-0812">Transmembrane</keyword>
<name>A0A1A9WUB5_9MUSC</name>
<dbReference type="Proteomes" id="UP000091820">
    <property type="component" value="Unassembled WGS sequence"/>
</dbReference>
<sequence>MNENDYNGEDNDDEDVLVNFMHTETNQPLLDLFYCLIKFENIAQLMIFLIIICTGYAVYAIASLPRFNSPTTDRDDVMNLKYDNMKLLECMAEQSELMAEI</sequence>
<reference evidence="3" key="1">
    <citation type="submission" date="2014-03" db="EMBL/GenBank/DDBJ databases">
        <authorList>
            <person name="Aksoy S."/>
            <person name="Warren W."/>
            <person name="Wilson R.K."/>
        </authorList>
    </citation>
    <scope>NUCLEOTIDE SEQUENCE [LARGE SCALE GENOMIC DNA]</scope>
    <source>
        <strain evidence="3">IAEA</strain>
    </source>
</reference>
<evidence type="ECO:0000313" key="2">
    <source>
        <dbReference type="EnsemblMetazoa" id="GBRI032383-PA"/>
    </source>
</evidence>
<dbReference type="VEuPathDB" id="VectorBase:GBRI032383"/>
<dbReference type="EnsemblMetazoa" id="GBRI032383-RA">
    <property type="protein sequence ID" value="GBRI032383-PA"/>
    <property type="gene ID" value="GBRI032383"/>
</dbReference>
<keyword evidence="1" id="KW-0472">Membrane</keyword>
<proteinExistence type="predicted"/>
<dbReference type="AlphaFoldDB" id="A0A1A9WUB5"/>
<feature type="transmembrane region" description="Helical" evidence="1">
    <location>
        <begin position="42"/>
        <end position="62"/>
    </location>
</feature>